<evidence type="ECO:0000256" key="4">
    <source>
        <dbReference type="PROSITE-ProRule" id="PRU00742"/>
    </source>
</evidence>
<reference evidence="6" key="1">
    <citation type="journal article" date="2019" name="Int. J. Syst. Evol. Microbiol.">
        <title>The Global Catalogue of Microorganisms (GCM) 10K type strain sequencing project: providing services to taxonomists for standard genome sequencing and annotation.</title>
        <authorList>
            <consortium name="The Broad Institute Genomics Platform"/>
            <consortium name="The Broad Institute Genome Sequencing Center for Infectious Disease"/>
            <person name="Wu L."/>
            <person name="Ma J."/>
        </authorList>
    </citation>
    <scope>NUCLEOTIDE SEQUENCE [LARGE SCALE GENOMIC DNA]</scope>
    <source>
        <strain evidence="6">JCM 14718</strain>
    </source>
</reference>
<evidence type="ECO:0000313" key="6">
    <source>
        <dbReference type="Proteomes" id="UP001500618"/>
    </source>
</evidence>
<dbReference type="InterPro" id="IPR006035">
    <property type="entry name" value="Ureohydrolase"/>
</dbReference>
<dbReference type="PANTHER" id="PTHR43782:SF3">
    <property type="entry name" value="ARGINASE"/>
    <property type="match status" value="1"/>
</dbReference>
<dbReference type="EMBL" id="BAAANY010000007">
    <property type="protein sequence ID" value="GAA1669468.1"/>
    <property type="molecule type" value="Genomic_DNA"/>
</dbReference>
<dbReference type="RefSeq" id="WP_344308952.1">
    <property type="nucleotide sequence ID" value="NZ_BAAANY010000007.1"/>
</dbReference>
<gene>
    <name evidence="5" type="ORF">GCM10009765_18680</name>
</gene>
<dbReference type="Pfam" id="PF00491">
    <property type="entry name" value="Arginase"/>
    <property type="match status" value="1"/>
</dbReference>
<accession>A0ABP4SH43</accession>
<protein>
    <submittedName>
        <fullName evidence="5">Arginase family protein</fullName>
    </submittedName>
</protein>
<evidence type="ECO:0000313" key="5">
    <source>
        <dbReference type="EMBL" id="GAA1669468.1"/>
    </source>
</evidence>
<proteinExistence type="inferred from homology"/>
<comment type="similarity">
    <text evidence="4">Belongs to the arginase family.</text>
</comment>
<organism evidence="5 6">
    <name type="scientific">Fodinicola feengrottensis</name>
    <dbReference type="NCBI Taxonomy" id="435914"/>
    <lineage>
        <taxon>Bacteria</taxon>
        <taxon>Bacillati</taxon>
        <taxon>Actinomycetota</taxon>
        <taxon>Actinomycetes</taxon>
        <taxon>Mycobacteriales</taxon>
        <taxon>Fodinicola</taxon>
    </lineage>
</organism>
<keyword evidence="2" id="KW-0378">Hydrolase</keyword>
<dbReference type="InterPro" id="IPR023696">
    <property type="entry name" value="Ureohydrolase_dom_sf"/>
</dbReference>
<comment type="caution">
    <text evidence="5">The sequence shown here is derived from an EMBL/GenBank/DDBJ whole genome shotgun (WGS) entry which is preliminary data.</text>
</comment>
<dbReference type="Gene3D" id="3.40.800.10">
    <property type="entry name" value="Ureohydrolase domain"/>
    <property type="match status" value="1"/>
</dbReference>
<dbReference type="CDD" id="cd09999">
    <property type="entry name" value="Arginase-like_1"/>
    <property type="match status" value="1"/>
</dbReference>
<keyword evidence="1" id="KW-0479">Metal-binding</keyword>
<dbReference type="PROSITE" id="PS51409">
    <property type="entry name" value="ARGINASE_2"/>
    <property type="match status" value="1"/>
</dbReference>
<dbReference type="Proteomes" id="UP001500618">
    <property type="component" value="Unassembled WGS sequence"/>
</dbReference>
<evidence type="ECO:0000256" key="1">
    <source>
        <dbReference type="ARBA" id="ARBA00022723"/>
    </source>
</evidence>
<keyword evidence="6" id="KW-1185">Reference proteome</keyword>
<dbReference type="PRINTS" id="PR00116">
    <property type="entry name" value="ARGINASE"/>
</dbReference>
<dbReference type="PANTHER" id="PTHR43782">
    <property type="entry name" value="ARGINASE"/>
    <property type="match status" value="1"/>
</dbReference>
<name>A0ABP4SH43_9ACTN</name>
<keyword evidence="3" id="KW-0464">Manganese</keyword>
<evidence type="ECO:0000256" key="2">
    <source>
        <dbReference type="ARBA" id="ARBA00022801"/>
    </source>
</evidence>
<sequence length="300" mass="32015">MNTLTRDKRLSLVDAPSNLGLRPPARDVVPGTYKAPWALRDAGLLERLGAKDAGAVVPPRYVATWKPGDGVRNGPAIADYARKLADRLAVVRRAGDFPVVLGGDCSILLGPMLALRRDGRFGLAYVDAHTDFREPANSPYVGSAAGEDLALVTGRGDGYLVDIDGLKPYVRDEDVVQLGARDEDDLRDFVETGIRMRTSAHIIADGTDATLAAAAEVLVRPDLDGFWLHIDADILDPSVLGAVDTPTPGGLDRRQLTDLVRGLLTLPGAAGLEITIFDPDLDPTGTQAALLTDILVDILR</sequence>
<evidence type="ECO:0000256" key="3">
    <source>
        <dbReference type="ARBA" id="ARBA00023211"/>
    </source>
</evidence>
<dbReference type="SUPFAM" id="SSF52768">
    <property type="entry name" value="Arginase/deacetylase"/>
    <property type="match status" value="1"/>
</dbReference>